<accession>A0ABU2YPQ6</accession>
<proteinExistence type="predicted"/>
<evidence type="ECO:0000313" key="3">
    <source>
        <dbReference type="Proteomes" id="UP001259492"/>
    </source>
</evidence>
<dbReference type="Pfam" id="PF05523">
    <property type="entry name" value="FdtA"/>
    <property type="match status" value="1"/>
</dbReference>
<dbReference type="InterPro" id="IPR014710">
    <property type="entry name" value="RmlC-like_jellyroll"/>
</dbReference>
<evidence type="ECO:0000259" key="1">
    <source>
        <dbReference type="Pfam" id="PF05523"/>
    </source>
</evidence>
<organism evidence="2 3">
    <name type="scientific">Microcosmobacter mediterraneus</name>
    <dbReference type="NCBI Taxonomy" id="3075607"/>
    <lineage>
        <taxon>Bacteria</taxon>
        <taxon>Pseudomonadati</taxon>
        <taxon>Bacteroidota</taxon>
        <taxon>Flavobacteriia</taxon>
        <taxon>Flavobacteriales</taxon>
        <taxon>Flavobacteriaceae</taxon>
        <taxon>Microcosmobacter</taxon>
    </lineage>
</organism>
<keyword evidence="3" id="KW-1185">Reference proteome</keyword>
<dbReference type="InterPro" id="IPR011051">
    <property type="entry name" value="RmlC_Cupin_sf"/>
</dbReference>
<reference evidence="2 3" key="1">
    <citation type="submission" date="2023-09" db="EMBL/GenBank/DDBJ databases">
        <authorList>
            <person name="Rey-Velasco X."/>
        </authorList>
    </citation>
    <scope>NUCLEOTIDE SEQUENCE [LARGE SCALE GENOMIC DNA]</scope>
    <source>
        <strain evidence="2 3">W332</strain>
    </source>
</reference>
<dbReference type="EMBL" id="JAVRIA010000006">
    <property type="protein sequence ID" value="MDT0559240.1"/>
    <property type="molecule type" value="Genomic_DNA"/>
</dbReference>
<name>A0ABU2YPQ6_9FLAO</name>
<dbReference type="CDD" id="cd20292">
    <property type="entry name" value="cupin_QdtA-like"/>
    <property type="match status" value="1"/>
</dbReference>
<protein>
    <submittedName>
        <fullName evidence="2">FdtA/QdtA family cupin domain-containing protein</fullName>
    </submittedName>
</protein>
<dbReference type="InterPro" id="IPR008894">
    <property type="entry name" value="QdtA_cupin_dom"/>
</dbReference>
<dbReference type="Gene3D" id="2.60.120.10">
    <property type="entry name" value="Jelly Rolls"/>
    <property type="match status" value="1"/>
</dbReference>
<sequence length="130" mass="14784">MIKLLQIPKVHDVRGSLAVLEKQDLPFEIKRVYYLYDIPTDTYRGGHAHKIQESIIIALSGSFEVVLDDGKERQSILLNKPNEGLYIGTGIWREIQNISSGAVCFVLASSEYDENEYIRDYDAFLSSKQS</sequence>
<feature type="domain" description="Sugar 3,4-ketoisomerase QdtA cupin" evidence="1">
    <location>
        <begin position="2"/>
        <end position="128"/>
    </location>
</feature>
<comment type="caution">
    <text evidence="2">The sequence shown here is derived from an EMBL/GenBank/DDBJ whole genome shotgun (WGS) entry which is preliminary data.</text>
</comment>
<dbReference type="SUPFAM" id="SSF51182">
    <property type="entry name" value="RmlC-like cupins"/>
    <property type="match status" value="1"/>
</dbReference>
<dbReference type="Proteomes" id="UP001259492">
    <property type="component" value="Unassembled WGS sequence"/>
</dbReference>
<evidence type="ECO:0000313" key="2">
    <source>
        <dbReference type="EMBL" id="MDT0559240.1"/>
    </source>
</evidence>
<gene>
    <name evidence="2" type="ORF">RM697_11300</name>
</gene>